<evidence type="ECO:0000259" key="3">
    <source>
        <dbReference type="Pfam" id="PF17482"/>
    </source>
</evidence>
<sequence length="473" mass="49350">MTSPNVSFDTLPSSIRKPGKYLEFNTRLAVRTLPANEQRVLLVGQRTAGGSQPALVPVDVFSDEEARILFGEGSVAHLMVRAAIIANPYLYLTVVAVDDDDASIAASGTVGITGTATSSGVIALAIGNQTVKIAVAKGDTAAVAAAALAQAVTTARYLPVAPAAEGGMVTLTARNKGALGNQVPLSASHTVQGLTVQVTAMSGGQTDPDIAGALAALFLGGHHILVTPYATQDNLATLRDHLDAVSHALEQRGAVGVFATTGTLAQATTLAGQVNSGRICGAVLPGTVSLPHEVAAAYGAVVASEEDPARPLNTLTLSGIAVPPVAKRLGRMEQETTLHNGVTPLETGPGDVVQIVRAVTTYTVDAQGVEDVSLLDLTTIRTLDYVRKAMRERISLRFPREKLSARTPPKVRSEIIDVLLKLEELEIVEEVKANLPGVIVERDAQDANRLNAKIPVDVVNGLHVFAGRIDLLL</sequence>
<proteinExistence type="inferred from homology"/>
<reference evidence="4" key="1">
    <citation type="submission" date="2008-10" db="EMBL/GenBank/DDBJ databases">
        <title>Complete sequence of Desulfovibrio vulgaris str. 'Miyazaki F'.</title>
        <authorList>
            <person name="Lucas S."/>
            <person name="Copeland A."/>
            <person name="Lapidus A."/>
            <person name="Glavina del Rio T."/>
            <person name="Dalin E."/>
            <person name="Tice H."/>
            <person name="Bruce D."/>
            <person name="Goodwin L."/>
            <person name="Pitluck S."/>
            <person name="Sims D."/>
            <person name="Brettin T."/>
            <person name="Detter J.C."/>
            <person name="Han C."/>
            <person name="Larimer F."/>
            <person name="Land M."/>
            <person name="Hauser L."/>
            <person name="Kyrpides N."/>
            <person name="Mikhailova N."/>
            <person name="Hazen T.C."/>
            <person name="Richardson P."/>
        </authorList>
    </citation>
    <scope>NUCLEOTIDE SEQUENCE</scope>
    <source>
        <strain evidence="4">Miyazaki F</strain>
    </source>
</reference>
<gene>
    <name evidence="4" type="ordered locus">DvMF_0740</name>
</gene>
<feature type="domain" description="Tail sheath protein subtilisin-like" evidence="2">
    <location>
        <begin position="203"/>
        <end position="361"/>
    </location>
</feature>
<accession>B8DKZ4</accession>
<dbReference type="STRING" id="883.DvMF_0740"/>
<feature type="domain" description="Tail sheath protein C-terminal" evidence="3">
    <location>
        <begin position="371"/>
        <end position="470"/>
    </location>
</feature>
<name>B8DKZ4_NITV9</name>
<comment type="similarity">
    <text evidence="1">Belongs to the myoviridae tail sheath protein family.</text>
</comment>
<protein>
    <submittedName>
        <fullName evidence="4">Mu tail sheath family protein</fullName>
    </submittedName>
</protein>
<dbReference type="OrthoDB" id="5442644at2"/>
<dbReference type="PIRSF" id="PIRSF007349">
    <property type="entry name" value="Tsp_L"/>
    <property type="match status" value="1"/>
</dbReference>
<dbReference type="InterPro" id="IPR007067">
    <property type="entry name" value="Tail_sheath"/>
</dbReference>
<dbReference type="eggNOG" id="COG4386">
    <property type="taxonomic scope" value="Bacteria"/>
</dbReference>
<organism evidence="4">
    <name type="scientific">Nitratidesulfovibrio vulgaris (strain DSM 19637 / Miyazaki F)</name>
    <name type="common">Desulfovibrio vulgaris</name>
    <dbReference type="NCBI Taxonomy" id="883"/>
    <lineage>
        <taxon>Bacteria</taxon>
        <taxon>Pseudomonadati</taxon>
        <taxon>Thermodesulfobacteriota</taxon>
        <taxon>Desulfovibrionia</taxon>
        <taxon>Desulfovibrionales</taxon>
        <taxon>Desulfovibrionaceae</taxon>
        <taxon>Nitratidesulfovibrio</taxon>
    </lineage>
</organism>
<dbReference type="Pfam" id="PF04984">
    <property type="entry name" value="Phage_sheath_1"/>
    <property type="match status" value="1"/>
</dbReference>
<evidence type="ECO:0000256" key="1">
    <source>
        <dbReference type="ARBA" id="ARBA00008005"/>
    </source>
</evidence>
<dbReference type="Pfam" id="PF17482">
    <property type="entry name" value="Phage_sheath_1C"/>
    <property type="match status" value="1"/>
</dbReference>
<dbReference type="KEGG" id="dvm:DvMF_0740"/>
<dbReference type="InterPro" id="IPR035089">
    <property type="entry name" value="Phage_sheath_subtilisin"/>
</dbReference>
<dbReference type="InterPro" id="IPR020287">
    <property type="entry name" value="Tail_sheath_C"/>
</dbReference>
<evidence type="ECO:0000259" key="2">
    <source>
        <dbReference type="Pfam" id="PF04984"/>
    </source>
</evidence>
<dbReference type="EMBL" id="CP001197">
    <property type="protein sequence ID" value="ACL07697.1"/>
    <property type="molecule type" value="Genomic_DNA"/>
</dbReference>
<dbReference type="AlphaFoldDB" id="B8DKZ4"/>
<evidence type="ECO:0000313" key="4">
    <source>
        <dbReference type="EMBL" id="ACL07697.1"/>
    </source>
</evidence>
<dbReference type="HOGENOM" id="CLU_023068_2_0_7"/>